<protein>
    <submittedName>
        <fullName evidence="1">SEC-C domain-containing protein</fullName>
    </submittedName>
</protein>
<name>A0A7X5HVG8_9FIRM</name>
<dbReference type="InterPro" id="IPR004027">
    <property type="entry name" value="SEC_C_motif"/>
</dbReference>
<evidence type="ECO:0000313" key="2">
    <source>
        <dbReference type="Proteomes" id="UP000461585"/>
    </source>
</evidence>
<dbReference type="RefSeq" id="WP_162370103.1">
    <property type="nucleotide sequence ID" value="NZ_JAAEEH010000014.1"/>
</dbReference>
<dbReference type="Pfam" id="PF02810">
    <property type="entry name" value="SEC-C"/>
    <property type="match status" value="1"/>
</dbReference>
<dbReference type="AlphaFoldDB" id="A0A7X5HVG8"/>
<reference evidence="1 2" key="1">
    <citation type="submission" date="2020-01" db="EMBL/GenBank/DDBJ databases">
        <title>Anaeroalcalibacter tamaniensis gen. nov., sp. nov., moderately halophilic strictly anaerobic fermenter bacterium from mud volcano of Taman peninsula.</title>
        <authorList>
            <person name="Frolova A."/>
            <person name="Merkel A.Y."/>
            <person name="Slobodkin A.I."/>
        </authorList>
    </citation>
    <scope>NUCLEOTIDE SEQUENCE [LARGE SCALE GENOMIC DNA]</scope>
    <source>
        <strain evidence="1 2">F-3ap</strain>
    </source>
</reference>
<dbReference type="EMBL" id="JAAEEH010000014">
    <property type="protein sequence ID" value="NDL67374.1"/>
    <property type="molecule type" value="Genomic_DNA"/>
</dbReference>
<sequence>MSLLKKWQDLAYVERNEADYNAFWGDYLPKEQKNYEYLLSHADETCTGTVQALADKFQMELVTFVGFLDGINTSLAEEIDLDAVTGDTEVVLAIDYEKLYYNMLAAKADWLYNLAGWDALLTQEKRAEIKKTYNSTRTVVKDKKIGRNDPCPCGSGRKYKQCCMSKAQ</sequence>
<dbReference type="PANTHER" id="PTHR33747">
    <property type="entry name" value="UPF0225 PROTEIN SCO1677"/>
    <property type="match status" value="1"/>
</dbReference>
<dbReference type="NCBIfam" id="NF004088">
    <property type="entry name" value="PRK05590.1"/>
    <property type="match status" value="1"/>
</dbReference>
<accession>A0A7X5HVG8</accession>
<dbReference type="SUPFAM" id="SSF103642">
    <property type="entry name" value="Sec-C motif"/>
    <property type="match status" value="1"/>
</dbReference>
<dbReference type="Gene3D" id="3.10.450.50">
    <property type="match status" value="1"/>
</dbReference>
<dbReference type="PANTHER" id="PTHR33747:SF1">
    <property type="entry name" value="ADENYLATE CYCLASE-ASSOCIATED CAP C-TERMINAL DOMAIN-CONTAINING PROTEIN"/>
    <property type="match status" value="1"/>
</dbReference>
<proteinExistence type="predicted"/>
<organism evidence="1 2">
    <name type="scientific">Anaerotalea alkaliphila</name>
    <dbReference type="NCBI Taxonomy" id="2662126"/>
    <lineage>
        <taxon>Bacteria</taxon>
        <taxon>Bacillati</taxon>
        <taxon>Bacillota</taxon>
        <taxon>Clostridia</taxon>
        <taxon>Eubacteriales</taxon>
        <taxon>Anaerotalea</taxon>
    </lineage>
</organism>
<keyword evidence="2" id="KW-1185">Reference proteome</keyword>
<evidence type="ECO:0000313" key="1">
    <source>
        <dbReference type="EMBL" id="NDL67374.1"/>
    </source>
</evidence>
<dbReference type="Proteomes" id="UP000461585">
    <property type="component" value="Unassembled WGS sequence"/>
</dbReference>
<comment type="caution">
    <text evidence="1">The sequence shown here is derived from an EMBL/GenBank/DDBJ whole genome shotgun (WGS) entry which is preliminary data.</text>
</comment>
<gene>
    <name evidence="1" type="ORF">GXN74_06425</name>
</gene>